<feature type="compositionally biased region" description="Basic and acidic residues" evidence="2">
    <location>
        <begin position="1000"/>
        <end position="1012"/>
    </location>
</feature>
<feature type="compositionally biased region" description="Pro residues" evidence="2">
    <location>
        <begin position="152"/>
        <end position="161"/>
    </location>
</feature>
<evidence type="ECO:0000313" key="3">
    <source>
        <dbReference type="EMBL" id="PFH33597.1"/>
    </source>
</evidence>
<dbReference type="AlphaFoldDB" id="A0A2A9MDA9"/>
<feature type="compositionally biased region" description="Low complexity" evidence="2">
    <location>
        <begin position="181"/>
        <end position="194"/>
    </location>
</feature>
<feature type="region of interest" description="Disordered" evidence="2">
    <location>
        <begin position="791"/>
        <end position="1024"/>
    </location>
</feature>
<evidence type="ECO:0000256" key="2">
    <source>
        <dbReference type="SAM" id="MobiDB-lite"/>
    </source>
</evidence>
<gene>
    <name evidence="3" type="ORF">BESB_078130</name>
</gene>
<feature type="compositionally biased region" description="Gly residues" evidence="2">
    <location>
        <begin position="796"/>
        <end position="805"/>
    </location>
</feature>
<feature type="coiled-coil region" evidence="1">
    <location>
        <begin position="358"/>
        <end position="403"/>
    </location>
</feature>
<evidence type="ECO:0000256" key="1">
    <source>
        <dbReference type="SAM" id="Coils"/>
    </source>
</evidence>
<feature type="compositionally biased region" description="Basic and acidic residues" evidence="2">
    <location>
        <begin position="566"/>
        <end position="575"/>
    </location>
</feature>
<feature type="region of interest" description="Disordered" evidence="2">
    <location>
        <begin position="607"/>
        <end position="640"/>
    </location>
</feature>
<name>A0A2A9MDA9_BESBE</name>
<dbReference type="Proteomes" id="UP000224006">
    <property type="component" value="Chromosome VII"/>
</dbReference>
<feature type="compositionally biased region" description="Pro residues" evidence="2">
    <location>
        <begin position="275"/>
        <end position="288"/>
    </location>
</feature>
<keyword evidence="4" id="KW-1185">Reference proteome</keyword>
<dbReference type="OrthoDB" id="354965at2759"/>
<reference evidence="3 4" key="1">
    <citation type="submission" date="2017-09" db="EMBL/GenBank/DDBJ databases">
        <title>Genome sequencing of Besnoitia besnoiti strain Bb-Ger1.</title>
        <authorList>
            <person name="Schares G."/>
            <person name="Venepally P."/>
            <person name="Lorenzi H.A."/>
        </authorList>
    </citation>
    <scope>NUCLEOTIDE SEQUENCE [LARGE SCALE GENOMIC DNA]</scope>
    <source>
        <strain evidence="3 4">Bb-Ger1</strain>
    </source>
</reference>
<feature type="compositionally biased region" description="Low complexity" evidence="2">
    <location>
        <begin position="45"/>
        <end position="73"/>
    </location>
</feature>
<feature type="compositionally biased region" description="Low complexity" evidence="2">
    <location>
        <begin position="99"/>
        <end position="141"/>
    </location>
</feature>
<feature type="region of interest" description="Disordered" evidence="2">
    <location>
        <begin position="1061"/>
        <end position="1140"/>
    </location>
</feature>
<dbReference type="KEGG" id="bbes:BESB_078130"/>
<feature type="compositionally biased region" description="Low complexity" evidence="2">
    <location>
        <begin position="955"/>
        <end position="973"/>
    </location>
</feature>
<feature type="coiled-coil region" evidence="1">
    <location>
        <begin position="500"/>
        <end position="527"/>
    </location>
</feature>
<feature type="compositionally biased region" description="Basic and acidic residues" evidence="2">
    <location>
        <begin position="1081"/>
        <end position="1093"/>
    </location>
</feature>
<proteinExistence type="predicted"/>
<sequence>MGKGQKNAPSGASGASKPEAKDENPSAEGGVAETAALAGDAVDDSPAASGAKISSSSSSASASSAVSAGEDSACAGAPGKPESPSDSSAGGEPPERKGSVSADSAAAVSVPESAAPDAAPAAPSAAASADPPDAGTPTPGAGTPGGSGPAPGSSPPPPPVPSLASSPAALSAPEDAAGEQPPLALEASAAAKAAPSPPLETRGSLPARFDSDDDSAAAAALQTRFASMAPRLATFSLQRTYSGATELFPALSTPLASPYFRGNDGDTFASASPSAAPPPARPELPPLPAGGLERDAAALFEGVDEEADVKALKNRLYDAEFWFKKLRGDLALWVEKAIDLQARLAEAGRLQASQAFELQMLSREKHLVEKQLAKEKEDMKREREDFIQQQAALKQQVNQLKSQAAGADAAVRAAAQVAAGGTDGEKRKAGGDGPAGEFAAQARAAEAAAVVSLTASVAELKTERDGLVGELYYERRKQQELSEALQKAKDVCEAEHLPSLEKLRQALDRSEAERHEIQAQLIQYKIKYAESAFEELGARQQAMHQGMQRMQTVQQMKSLQLEVDRLTSPRGDGRMSPRGPLSRSNSSCRGGEQAPSLLSRVCAALSPRNHRDRGDSLSPRTPHPDGESSRPASPSPRYSSMADASYAIDHPGVRDFTAVGLQSPRFEGQFALSPRADELGASSLSVQGPRFSGCVLRSPRGGASRGVPGAVGGGGSLAGAFAAVGEMASPRPSVDEDLAPPLSPRSAAAAAPGVVQNAALAGEVAPLTSRMSSAPKVPPLRLGDFQNRLRETAEPGGAGGEGGQAGARWSTAQADGSDDWVREPGGGDSAAGSGRQEPQRTTWLAADAEKSKHHSHGWREAVTGTTRRWFGKLNRLTSRKPGGEEEKGAGEKRKKKDDAKLAPGAVESGRGSSRGEDAGAPPPAAEGPQASETSGLTSEKAAGQAEGARRDQSRRSFYSSSSGSSLSSSFSSQDSRDFSPYRPERHSASARADATAHGARPVEEVAPDRGESGDAGDAEAEGDAAACARGMSLKDLTKRWGSAGVESFAAFVGSTAARLKGEEACGGAEPAGEGVAAGQGEETRPKGDAEAHSEGTSGNSANPHSSLESVHLNDKDAQSQCKKKKEKDGGTNDPIEWLAD</sequence>
<feature type="region of interest" description="Disordered" evidence="2">
    <location>
        <begin position="566"/>
        <end position="593"/>
    </location>
</feature>
<dbReference type="EMBL" id="NWUJ01000008">
    <property type="protein sequence ID" value="PFH33597.1"/>
    <property type="molecule type" value="Genomic_DNA"/>
</dbReference>
<feature type="compositionally biased region" description="Low complexity" evidence="2">
    <location>
        <begin position="162"/>
        <end position="175"/>
    </location>
</feature>
<feature type="compositionally biased region" description="Basic and acidic residues" evidence="2">
    <location>
        <begin position="881"/>
        <end position="900"/>
    </location>
</feature>
<feature type="compositionally biased region" description="Polar residues" evidence="2">
    <location>
        <begin position="1094"/>
        <end position="1108"/>
    </location>
</feature>
<feature type="region of interest" description="Disordered" evidence="2">
    <location>
        <begin position="266"/>
        <end position="291"/>
    </location>
</feature>
<keyword evidence="1" id="KW-0175">Coiled coil</keyword>
<organism evidence="3 4">
    <name type="scientific">Besnoitia besnoiti</name>
    <name type="common">Apicomplexan protozoan</name>
    <dbReference type="NCBI Taxonomy" id="94643"/>
    <lineage>
        <taxon>Eukaryota</taxon>
        <taxon>Sar</taxon>
        <taxon>Alveolata</taxon>
        <taxon>Apicomplexa</taxon>
        <taxon>Conoidasida</taxon>
        <taxon>Coccidia</taxon>
        <taxon>Eucoccidiorida</taxon>
        <taxon>Eimeriorina</taxon>
        <taxon>Sarcocystidae</taxon>
        <taxon>Besnoitia</taxon>
    </lineage>
</organism>
<feature type="compositionally biased region" description="Low complexity" evidence="2">
    <location>
        <begin position="1065"/>
        <end position="1080"/>
    </location>
</feature>
<dbReference type="VEuPathDB" id="ToxoDB:BESB_078130"/>
<accession>A0A2A9MDA9</accession>
<dbReference type="RefSeq" id="XP_029217606.1">
    <property type="nucleotide sequence ID" value="XM_029366175.1"/>
</dbReference>
<feature type="region of interest" description="Disordered" evidence="2">
    <location>
        <begin position="1"/>
        <end position="217"/>
    </location>
</feature>
<dbReference type="GeneID" id="40312740"/>
<feature type="compositionally biased region" description="Basic and acidic residues" evidence="2">
    <location>
        <begin position="974"/>
        <end position="987"/>
    </location>
</feature>
<protein>
    <submittedName>
        <fullName evidence="3">Uncharacterized protein</fullName>
    </submittedName>
</protein>
<evidence type="ECO:0000313" key="4">
    <source>
        <dbReference type="Proteomes" id="UP000224006"/>
    </source>
</evidence>
<feature type="compositionally biased region" description="Low complexity" evidence="2">
    <location>
        <begin position="629"/>
        <end position="640"/>
    </location>
</feature>
<comment type="caution">
    <text evidence="3">The sequence shown here is derived from an EMBL/GenBank/DDBJ whole genome shotgun (WGS) entry which is preliminary data.</text>
</comment>